<protein>
    <submittedName>
        <fullName evidence="2">Uncharacterized protein</fullName>
    </submittedName>
</protein>
<sequence>MSDGCAYACGGLLPSPPLPETGAPPQTPLLKRRRGWKAGLCPKVPLLKRRRGWMAGLCPKVPLPQGPEGLGGGALPQTLGGVQGRSPW</sequence>
<organism evidence="2 3">
    <name type="scientific">Streptomyces rhizosphaericus</name>
    <dbReference type="NCBI Taxonomy" id="114699"/>
    <lineage>
        <taxon>Bacteria</taxon>
        <taxon>Bacillati</taxon>
        <taxon>Actinomycetota</taxon>
        <taxon>Actinomycetes</taxon>
        <taxon>Kitasatosporales</taxon>
        <taxon>Streptomycetaceae</taxon>
        <taxon>Streptomyces</taxon>
        <taxon>Streptomyces violaceusniger group</taxon>
    </lineage>
</organism>
<keyword evidence="3" id="KW-1185">Reference proteome</keyword>
<proteinExistence type="predicted"/>
<dbReference type="Proteomes" id="UP001500418">
    <property type="component" value="Unassembled WGS sequence"/>
</dbReference>
<dbReference type="EMBL" id="BAAAID010000049">
    <property type="protein sequence ID" value="GAA0945249.1"/>
    <property type="molecule type" value="Genomic_DNA"/>
</dbReference>
<name>A0ABN1QNJ2_9ACTN</name>
<evidence type="ECO:0000313" key="3">
    <source>
        <dbReference type="Proteomes" id="UP001500418"/>
    </source>
</evidence>
<accession>A0ABN1QNJ2</accession>
<evidence type="ECO:0000313" key="2">
    <source>
        <dbReference type="EMBL" id="GAA0945249.1"/>
    </source>
</evidence>
<gene>
    <name evidence="2" type="ORF">GCM10009575_063970</name>
</gene>
<feature type="region of interest" description="Disordered" evidence="1">
    <location>
        <begin position="67"/>
        <end position="88"/>
    </location>
</feature>
<evidence type="ECO:0000256" key="1">
    <source>
        <dbReference type="SAM" id="MobiDB-lite"/>
    </source>
</evidence>
<comment type="caution">
    <text evidence="2">The sequence shown here is derived from an EMBL/GenBank/DDBJ whole genome shotgun (WGS) entry which is preliminary data.</text>
</comment>
<reference evidence="2 3" key="1">
    <citation type="journal article" date="2019" name="Int. J. Syst. Evol. Microbiol.">
        <title>The Global Catalogue of Microorganisms (GCM) 10K type strain sequencing project: providing services to taxonomists for standard genome sequencing and annotation.</title>
        <authorList>
            <consortium name="The Broad Institute Genomics Platform"/>
            <consortium name="The Broad Institute Genome Sequencing Center for Infectious Disease"/>
            <person name="Wu L."/>
            <person name="Ma J."/>
        </authorList>
    </citation>
    <scope>NUCLEOTIDE SEQUENCE [LARGE SCALE GENOMIC DNA]</scope>
    <source>
        <strain evidence="2 3">JCM 11444</strain>
    </source>
</reference>